<dbReference type="EMBL" id="BMAW01122641">
    <property type="protein sequence ID" value="GFT99738.1"/>
    <property type="molecule type" value="Genomic_DNA"/>
</dbReference>
<keyword evidence="2" id="KW-1185">Reference proteome</keyword>
<reference evidence="1" key="1">
    <citation type="submission" date="2020-08" db="EMBL/GenBank/DDBJ databases">
        <title>Multicomponent nature underlies the extraordinary mechanical properties of spider dragline silk.</title>
        <authorList>
            <person name="Kono N."/>
            <person name="Nakamura H."/>
            <person name="Mori M."/>
            <person name="Yoshida Y."/>
            <person name="Ohtoshi R."/>
            <person name="Malay A.D."/>
            <person name="Moran D.A.P."/>
            <person name="Tomita M."/>
            <person name="Numata K."/>
            <person name="Arakawa K."/>
        </authorList>
    </citation>
    <scope>NUCLEOTIDE SEQUENCE</scope>
</reference>
<name>A0A8X6UB70_NEPPI</name>
<proteinExistence type="predicted"/>
<protein>
    <submittedName>
        <fullName evidence="1">Uncharacterized protein</fullName>
    </submittedName>
</protein>
<evidence type="ECO:0000313" key="2">
    <source>
        <dbReference type="Proteomes" id="UP000887013"/>
    </source>
</evidence>
<gene>
    <name evidence="1" type="ORF">NPIL_260841</name>
</gene>
<dbReference type="Proteomes" id="UP000887013">
    <property type="component" value="Unassembled WGS sequence"/>
</dbReference>
<comment type="caution">
    <text evidence="1">The sequence shown here is derived from an EMBL/GenBank/DDBJ whole genome shotgun (WGS) entry which is preliminary data.</text>
</comment>
<dbReference type="AlphaFoldDB" id="A0A8X6UB70"/>
<evidence type="ECO:0000313" key="1">
    <source>
        <dbReference type="EMBL" id="GFT99738.1"/>
    </source>
</evidence>
<accession>A0A8X6UB70</accession>
<sequence length="101" mass="11629">MCVLNLSESEFQKSLRKSAKCAEKYRKESTVTNRLKIRQFSFFPRIQALKPYPATLGGEGAGQWWFAIYVPFRPSLSALKFNGRPERSFSLGKQEWTTSCN</sequence>
<organism evidence="1 2">
    <name type="scientific">Nephila pilipes</name>
    <name type="common">Giant wood spider</name>
    <name type="synonym">Nephila maculata</name>
    <dbReference type="NCBI Taxonomy" id="299642"/>
    <lineage>
        <taxon>Eukaryota</taxon>
        <taxon>Metazoa</taxon>
        <taxon>Ecdysozoa</taxon>
        <taxon>Arthropoda</taxon>
        <taxon>Chelicerata</taxon>
        <taxon>Arachnida</taxon>
        <taxon>Araneae</taxon>
        <taxon>Araneomorphae</taxon>
        <taxon>Entelegynae</taxon>
        <taxon>Araneoidea</taxon>
        <taxon>Nephilidae</taxon>
        <taxon>Nephila</taxon>
    </lineage>
</organism>